<dbReference type="Proteomes" id="UP000275836">
    <property type="component" value="Unassembled WGS sequence"/>
</dbReference>
<evidence type="ECO:0000313" key="3">
    <source>
        <dbReference type="Proteomes" id="UP000275836"/>
    </source>
</evidence>
<dbReference type="Pfam" id="PF20038">
    <property type="entry name" value="HTH_59"/>
    <property type="match status" value="1"/>
</dbReference>
<evidence type="ECO:0000313" key="2">
    <source>
        <dbReference type="EMBL" id="RRG17747.1"/>
    </source>
</evidence>
<dbReference type="RefSeq" id="WP_124943503.1">
    <property type="nucleotide sequence ID" value="NZ_RHGY01000006.1"/>
</dbReference>
<organism evidence="2 3">
    <name type="scientific">Weissella viridescens</name>
    <name type="common">Lactobacillus viridescens</name>
    <dbReference type="NCBI Taxonomy" id="1629"/>
    <lineage>
        <taxon>Bacteria</taxon>
        <taxon>Bacillati</taxon>
        <taxon>Bacillota</taxon>
        <taxon>Bacilli</taxon>
        <taxon>Lactobacillales</taxon>
        <taxon>Lactobacillaceae</taxon>
        <taxon>Weissella</taxon>
    </lineage>
</organism>
<comment type="caution">
    <text evidence="2">The sequence shown here is derived from an EMBL/GenBank/DDBJ whole genome shotgun (WGS) entry which is preliminary data.</text>
</comment>
<feature type="domain" description="Helix-turn-helix" evidence="1">
    <location>
        <begin position="6"/>
        <end position="63"/>
    </location>
</feature>
<dbReference type="OrthoDB" id="2931091at2"/>
<protein>
    <recommendedName>
        <fullName evidence="1">Helix-turn-helix domain-containing protein</fullName>
    </recommendedName>
</protein>
<reference evidence="2 3" key="1">
    <citation type="submission" date="2018-10" db="EMBL/GenBank/DDBJ databases">
        <title>Draft genome sequence of Weissella viridescens UCO-SMC3.</title>
        <authorList>
            <person name="Garcia-Cancino A."/>
            <person name="Espinoza-Monje M."/>
            <person name="Albarracin L."/>
            <person name="Garcia-Castillo V."/>
            <person name="Campos-Martin J."/>
            <person name="Nakano Y."/>
            <person name="Guitierrez-Zamorano C."/>
            <person name="Ikeda-Ohtsubo W."/>
            <person name="Morita H."/>
            <person name="Kitazawa H."/>
            <person name="Villena J."/>
        </authorList>
    </citation>
    <scope>NUCLEOTIDE SEQUENCE [LARGE SCALE GENOMIC DNA]</scope>
    <source>
        <strain evidence="2 3">UCO-SMC3</strain>
    </source>
</reference>
<evidence type="ECO:0000259" key="1">
    <source>
        <dbReference type="Pfam" id="PF20038"/>
    </source>
</evidence>
<sequence>MINLNDSDIMDSKTAAEAWGKASDYVRQMYFKYPEKFPEGSIRKFGRQLVVTREGMEAVTGVKKPESL</sequence>
<name>A0A3P2RAE0_WEIVI</name>
<gene>
    <name evidence="2" type="ORF">D3P96_06215</name>
</gene>
<accession>A0A3P2RAE0</accession>
<dbReference type="EMBL" id="RHGY01000006">
    <property type="protein sequence ID" value="RRG17747.1"/>
    <property type="molecule type" value="Genomic_DNA"/>
</dbReference>
<proteinExistence type="predicted"/>
<dbReference type="InterPro" id="IPR045403">
    <property type="entry name" value="HTH_59_Firmicutes_type"/>
</dbReference>
<dbReference type="AlphaFoldDB" id="A0A3P2RAE0"/>